<proteinExistence type="predicted"/>
<dbReference type="AlphaFoldDB" id="D2ZR92"/>
<comment type="caution">
    <text evidence="1">The sequence shown here is derived from an EMBL/GenBank/DDBJ whole genome shotgun (WGS) entry which is preliminary data.</text>
</comment>
<protein>
    <submittedName>
        <fullName evidence="1">Uncharacterized protein</fullName>
    </submittedName>
</protein>
<organism evidence="1 2">
    <name type="scientific">Methanobrevibacter smithii DSM 2374</name>
    <dbReference type="NCBI Taxonomy" id="521002"/>
    <lineage>
        <taxon>Archaea</taxon>
        <taxon>Methanobacteriati</taxon>
        <taxon>Methanobacteriota</taxon>
        <taxon>Methanomada group</taxon>
        <taxon>Methanobacteria</taxon>
        <taxon>Methanobacteriales</taxon>
        <taxon>Methanobacteriaceae</taxon>
        <taxon>Methanobrevibacter</taxon>
    </lineage>
</organism>
<accession>D2ZR92</accession>
<gene>
    <name evidence="1" type="ORF">METSMIF1_03375</name>
</gene>
<dbReference type="Proteomes" id="UP000004028">
    <property type="component" value="Unassembled WGS sequence"/>
</dbReference>
<dbReference type="PATRIC" id="fig|521002.11.peg.1334"/>
<sequence length="61" mass="6976">MIILTDEQEQPVKKPISYEPVQDAEVHVECGDSTEEQINYEPKPEAEVFIEKGAKKSEKNE</sequence>
<evidence type="ECO:0000313" key="1">
    <source>
        <dbReference type="EMBL" id="EFC93789.1"/>
    </source>
</evidence>
<reference evidence="1 2" key="1">
    <citation type="submission" date="2010-01" db="EMBL/GenBank/DDBJ databases">
        <authorList>
            <person name="Weinstock G."/>
            <person name="Sodergren E."/>
            <person name="Clifton S."/>
            <person name="Fulton L."/>
            <person name="Fulton B."/>
            <person name="Courtney L."/>
            <person name="Fronick C."/>
            <person name="Harrison M."/>
            <person name="Strong C."/>
            <person name="Farmer C."/>
            <person name="Delahaunty K."/>
            <person name="Markovic C."/>
            <person name="Hall O."/>
            <person name="Minx P."/>
            <person name="Tomlinson C."/>
            <person name="Mitreva M."/>
            <person name="Nelson J."/>
            <person name="Hou S."/>
            <person name="Wollam A."/>
            <person name="Pepin K.H."/>
            <person name="Johnson M."/>
            <person name="Bhonagiri V."/>
            <person name="Nash W.E."/>
            <person name="Warren W."/>
            <person name="Chinwalla A."/>
            <person name="Mardis E.R."/>
            <person name="Wilson R.K."/>
        </authorList>
    </citation>
    <scope>NUCLEOTIDE SEQUENCE [LARGE SCALE GENOMIC DNA]</scope>
    <source>
        <strain evidence="1 2">DSM 2374</strain>
    </source>
</reference>
<name>D2ZR92_METSM</name>
<dbReference type="HOGENOM" id="CLU_2911576_0_0_2"/>
<dbReference type="EMBL" id="ABYV02000006">
    <property type="protein sequence ID" value="EFC93789.1"/>
    <property type="molecule type" value="Genomic_DNA"/>
</dbReference>
<evidence type="ECO:0000313" key="2">
    <source>
        <dbReference type="Proteomes" id="UP000004028"/>
    </source>
</evidence>